<evidence type="ECO:0000313" key="6">
    <source>
        <dbReference type="Proteomes" id="UP000033900"/>
    </source>
</evidence>
<feature type="domain" description="HTH tetR-type" evidence="4">
    <location>
        <begin position="33"/>
        <end position="93"/>
    </location>
</feature>
<dbReference type="PATRIC" id="fig|273678.4.peg.3017"/>
<evidence type="ECO:0000256" key="3">
    <source>
        <dbReference type="SAM" id="MobiDB-lite"/>
    </source>
</evidence>
<accession>A0A0M2HPJ0</accession>
<evidence type="ECO:0000256" key="1">
    <source>
        <dbReference type="ARBA" id="ARBA00023125"/>
    </source>
</evidence>
<organism evidence="5 6">
    <name type="scientific">Microbacterium hydrocarbonoxydans</name>
    <dbReference type="NCBI Taxonomy" id="273678"/>
    <lineage>
        <taxon>Bacteria</taxon>
        <taxon>Bacillati</taxon>
        <taxon>Actinomycetota</taxon>
        <taxon>Actinomycetes</taxon>
        <taxon>Micrococcales</taxon>
        <taxon>Microbacteriaceae</taxon>
        <taxon>Microbacterium</taxon>
    </lineage>
</organism>
<name>A0A0M2HPJ0_9MICO</name>
<dbReference type="InterPro" id="IPR050109">
    <property type="entry name" value="HTH-type_TetR-like_transc_reg"/>
</dbReference>
<dbReference type="GO" id="GO:0000976">
    <property type="term" value="F:transcription cis-regulatory region binding"/>
    <property type="evidence" value="ECO:0007669"/>
    <property type="project" value="TreeGrafter"/>
</dbReference>
<dbReference type="SUPFAM" id="SSF48498">
    <property type="entry name" value="Tetracyclin repressor-like, C-terminal domain"/>
    <property type="match status" value="1"/>
</dbReference>
<keyword evidence="1 2" id="KW-0238">DNA-binding</keyword>
<feature type="DNA-binding region" description="H-T-H motif" evidence="2">
    <location>
        <begin position="56"/>
        <end position="75"/>
    </location>
</feature>
<dbReference type="Pfam" id="PF14246">
    <property type="entry name" value="TetR_C_7"/>
    <property type="match status" value="1"/>
</dbReference>
<dbReference type="PRINTS" id="PR00455">
    <property type="entry name" value="HTHTETR"/>
</dbReference>
<proteinExistence type="predicted"/>
<comment type="caution">
    <text evidence="5">The sequence shown here is derived from an EMBL/GenBank/DDBJ whole genome shotgun (WGS) entry which is preliminary data.</text>
</comment>
<dbReference type="Pfam" id="PF00440">
    <property type="entry name" value="TetR_N"/>
    <property type="match status" value="1"/>
</dbReference>
<dbReference type="GO" id="GO:0003700">
    <property type="term" value="F:DNA-binding transcription factor activity"/>
    <property type="evidence" value="ECO:0007669"/>
    <property type="project" value="TreeGrafter"/>
</dbReference>
<sequence length="225" mass="24685">MVLKWYDSLKEPSSTNIRGMSETATRTRGRPAGSTGDELLDVARGVFLEFGYRGASMDEVAKRAKISKSSLYREHSSKKALYAAVVHAWARAGRDAMRPSLERLRGSGDLRSRLIELAQTMRAGILSPPVLEMRRLVTAEAQSQPEVARVYLEESWNSNIRNLGEALGEIADGGELRIDDPDAAAAQFTWLVIGAPLNARLLSAVVDEPRVETAVDLFLAGYAPR</sequence>
<dbReference type="InterPro" id="IPR039536">
    <property type="entry name" value="TetR_C_Proteobacteria"/>
</dbReference>
<dbReference type="Gene3D" id="1.10.357.10">
    <property type="entry name" value="Tetracycline Repressor, domain 2"/>
    <property type="match status" value="1"/>
</dbReference>
<dbReference type="PANTHER" id="PTHR30055">
    <property type="entry name" value="HTH-TYPE TRANSCRIPTIONAL REGULATOR RUTR"/>
    <property type="match status" value="1"/>
</dbReference>
<dbReference type="PANTHER" id="PTHR30055:SF146">
    <property type="entry name" value="HTH-TYPE TRANSCRIPTIONAL DUAL REGULATOR CECR"/>
    <property type="match status" value="1"/>
</dbReference>
<dbReference type="InterPro" id="IPR036271">
    <property type="entry name" value="Tet_transcr_reg_TetR-rel_C_sf"/>
</dbReference>
<dbReference type="InterPro" id="IPR001647">
    <property type="entry name" value="HTH_TetR"/>
</dbReference>
<evidence type="ECO:0000256" key="2">
    <source>
        <dbReference type="PROSITE-ProRule" id="PRU00335"/>
    </source>
</evidence>
<keyword evidence="6" id="KW-1185">Reference proteome</keyword>
<reference evidence="5 6" key="1">
    <citation type="submission" date="2015-02" db="EMBL/GenBank/DDBJ databases">
        <title>Draft genome sequences of ten Microbacterium spp. with emphasis on heavy metal contaminated environments.</title>
        <authorList>
            <person name="Corretto E."/>
        </authorList>
    </citation>
    <scope>NUCLEOTIDE SEQUENCE [LARGE SCALE GENOMIC DNA]</scope>
    <source>
        <strain evidence="5 6">SA35</strain>
    </source>
</reference>
<dbReference type="Gene3D" id="1.10.10.60">
    <property type="entry name" value="Homeodomain-like"/>
    <property type="match status" value="1"/>
</dbReference>
<evidence type="ECO:0000259" key="4">
    <source>
        <dbReference type="PROSITE" id="PS50977"/>
    </source>
</evidence>
<dbReference type="InterPro" id="IPR009057">
    <property type="entry name" value="Homeodomain-like_sf"/>
</dbReference>
<dbReference type="STRING" id="273678.RS84_03018"/>
<feature type="compositionally biased region" description="Polar residues" evidence="3">
    <location>
        <begin position="16"/>
        <end position="26"/>
    </location>
</feature>
<protein>
    <submittedName>
        <fullName evidence="5">Bacterial regulatory protein, tetR family</fullName>
    </submittedName>
</protein>
<gene>
    <name evidence="5" type="ORF">RS84_03018</name>
</gene>
<dbReference type="SUPFAM" id="SSF46689">
    <property type="entry name" value="Homeodomain-like"/>
    <property type="match status" value="1"/>
</dbReference>
<dbReference type="AlphaFoldDB" id="A0A0M2HPJ0"/>
<dbReference type="EMBL" id="JYJB01000010">
    <property type="protein sequence ID" value="KJL46386.1"/>
    <property type="molecule type" value="Genomic_DNA"/>
</dbReference>
<evidence type="ECO:0000313" key="5">
    <source>
        <dbReference type="EMBL" id="KJL46386.1"/>
    </source>
</evidence>
<dbReference type="PROSITE" id="PS50977">
    <property type="entry name" value="HTH_TETR_2"/>
    <property type="match status" value="1"/>
</dbReference>
<dbReference type="Proteomes" id="UP000033900">
    <property type="component" value="Unassembled WGS sequence"/>
</dbReference>
<feature type="region of interest" description="Disordered" evidence="3">
    <location>
        <begin position="16"/>
        <end position="35"/>
    </location>
</feature>